<dbReference type="RefSeq" id="WP_106140410.1">
    <property type="nucleotide sequence ID" value="NZ_PVTE01000031.1"/>
</dbReference>
<comment type="caution">
    <text evidence="1">The sequence shown here is derived from an EMBL/GenBank/DDBJ whole genome shotgun (WGS) entry which is preliminary data.</text>
</comment>
<dbReference type="OrthoDB" id="922461at2"/>
<reference evidence="1 2" key="1">
    <citation type="submission" date="2018-03" db="EMBL/GenBank/DDBJ databases">
        <title>Genomic Encyclopedia of Archaeal and Bacterial Type Strains, Phase II (KMG-II): from individual species to whole genera.</title>
        <authorList>
            <person name="Goeker M."/>
        </authorList>
    </citation>
    <scope>NUCLEOTIDE SEQUENCE [LARGE SCALE GENOMIC DNA]</scope>
    <source>
        <strain evidence="1 2">DSM 28354</strain>
    </source>
</reference>
<proteinExistence type="predicted"/>
<dbReference type="AlphaFoldDB" id="A0A2T0S314"/>
<protein>
    <submittedName>
        <fullName evidence="1">Uncharacterized protein</fullName>
    </submittedName>
</protein>
<evidence type="ECO:0000313" key="1">
    <source>
        <dbReference type="EMBL" id="PRY27797.1"/>
    </source>
</evidence>
<sequence length="105" mass="11513">MNGLSSPVNVTSDWKSICFSVYTEKLGDLLPKGYIVKATDRQKLIVAEQSDPAGEPVRNVVANQSSGYSLVPHSLIREAVDRCLTSYQLNVLSTGNYEYNPSCTI</sequence>
<dbReference type="EMBL" id="PVTE01000031">
    <property type="protein sequence ID" value="PRY27797.1"/>
    <property type="molecule type" value="Genomic_DNA"/>
</dbReference>
<evidence type="ECO:0000313" key="2">
    <source>
        <dbReference type="Proteomes" id="UP000238375"/>
    </source>
</evidence>
<keyword evidence="2" id="KW-1185">Reference proteome</keyword>
<organism evidence="1 2">
    <name type="scientific">Spirosoma oryzae</name>
    <dbReference type="NCBI Taxonomy" id="1469603"/>
    <lineage>
        <taxon>Bacteria</taxon>
        <taxon>Pseudomonadati</taxon>
        <taxon>Bacteroidota</taxon>
        <taxon>Cytophagia</taxon>
        <taxon>Cytophagales</taxon>
        <taxon>Cytophagaceae</taxon>
        <taxon>Spirosoma</taxon>
    </lineage>
</organism>
<name>A0A2T0S314_9BACT</name>
<gene>
    <name evidence="1" type="ORF">CLV58_13115</name>
</gene>
<accession>A0A2T0S314</accession>
<dbReference type="Proteomes" id="UP000238375">
    <property type="component" value="Unassembled WGS sequence"/>
</dbReference>